<dbReference type="AlphaFoldDB" id="A0A8I6TIR3"/>
<protein>
    <submittedName>
        <fullName evidence="2">Uncharacterized protein</fullName>
    </submittedName>
</protein>
<organism evidence="2 3">
    <name type="scientific">Cimex lectularius</name>
    <name type="common">Bed bug</name>
    <name type="synonym">Acanthia lectularia</name>
    <dbReference type="NCBI Taxonomy" id="79782"/>
    <lineage>
        <taxon>Eukaryota</taxon>
        <taxon>Metazoa</taxon>
        <taxon>Ecdysozoa</taxon>
        <taxon>Arthropoda</taxon>
        <taxon>Hexapoda</taxon>
        <taxon>Insecta</taxon>
        <taxon>Pterygota</taxon>
        <taxon>Neoptera</taxon>
        <taxon>Paraneoptera</taxon>
        <taxon>Hemiptera</taxon>
        <taxon>Heteroptera</taxon>
        <taxon>Panheteroptera</taxon>
        <taxon>Cimicomorpha</taxon>
        <taxon>Cimicidae</taxon>
        <taxon>Cimex</taxon>
    </lineage>
</organism>
<dbReference type="RefSeq" id="XP_024081483.1">
    <property type="nucleotide sequence ID" value="XM_024225715.1"/>
</dbReference>
<dbReference type="GeneID" id="112126498"/>
<dbReference type="EnsemblMetazoa" id="XM_024225715.1">
    <property type="protein sequence ID" value="XP_024081483.1"/>
    <property type="gene ID" value="LOC112126498"/>
</dbReference>
<dbReference type="KEGG" id="clec:112126498"/>
<dbReference type="Proteomes" id="UP000494040">
    <property type="component" value="Unassembled WGS sequence"/>
</dbReference>
<dbReference type="RefSeq" id="XP_024081482.1">
    <property type="nucleotide sequence ID" value="XM_024225714.1"/>
</dbReference>
<sequence>MKRSPSSAGEDQQNSEVQPKESDVRCCQLSTFSHLYPSKRKFGKTPSVQPGRKEQFSRFTCHTISTSELQIRMEPKNNSEPAPPFLFGFGKFAKPVSHQIELEGGEGEANGRYPI</sequence>
<reference evidence="2" key="1">
    <citation type="submission" date="2022-01" db="UniProtKB">
        <authorList>
            <consortium name="EnsemblMetazoa"/>
        </authorList>
    </citation>
    <scope>IDENTIFICATION</scope>
</reference>
<keyword evidence="3" id="KW-1185">Reference proteome</keyword>
<proteinExistence type="predicted"/>
<name>A0A8I6TIR3_CIMLE</name>
<evidence type="ECO:0000313" key="3">
    <source>
        <dbReference type="Proteomes" id="UP000494040"/>
    </source>
</evidence>
<feature type="region of interest" description="Disordered" evidence="1">
    <location>
        <begin position="1"/>
        <end position="24"/>
    </location>
</feature>
<accession>A0A8I6TIR3</accession>
<feature type="compositionally biased region" description="Polar residues" evidence="1">
    <location>
        <begin position="1"/>
        <end position="17"/>
    </location>
</feature>
<evidence type="ECO:0000256" key="1">
    <source>
        <dbReference type="SAM" id="MobiDB-lite"/>
    </source>
</evidence>
<dbReference type="EnsemblMetazoa" id="XM_024225714.1">
    <property type="protein sequence ID" value="XP_024081482.1"/>
    <property type="gene ID" value="LOC112126498"/>
</dbReference>
<evidence type="ECO:0000313" key="2">
    <source>
        <dbReference type="EnsemblMetazoa" id="XP_024081483.1"/>
    </source>
</evidence>